<accession>A0A0M8ZPM0</accession>
<evidence type="ECO:0000313" key="3">
    <source>
        <dbReference type="Proteomes" id="UP000053105"/>
    </source>
</evidence>
<dbReference type="AlphaFoldDB" id="A0A0M8ZPM0"/>
<feature type="compositionally biased region" description="Basic and acidic residues" evidence="1">
    <location>
        <begin position="54"/>
        <end position="72"/>
    </location>
</feature>
<proteinExistence type="predicted"/>
<protein>
    <submittedName>
        <fullName evidence="2">Uncharacterized protein</fullName>
    </submittedName>
</protein>
<gene>
    <name evidence="2" type="ORF">WN51_07085</name>
</gene>
<keyword evidence="3" id="KW-1185">Reference proteome</keyword>
<dbReference type="EMBL" id="KQ435936">
    <property type="protein sequence ID" value="KOX68347.1"/>
    <property type="molecule type" value="Genomic_DNA"/>
</dbReference>
<evidence type="ECO:0000256" key="1">
    <source>
        <dbReference type="SAM" id="MobiDB-lite"/>
    </source>
</evidence>
<organism evidence="2 3">
    <name type="scientific">Melipona quadrifasciata</name>
    <dbReference type="NCBI Taxonomy" id="166423"/>
    <lineage>
        <taxon>Eukaryota</taxon>
        <taxon>Metazoa</taxon>
        <taxon>Ecdysozoa</taxon>
        <taxon>Arthropoda</taxon>
        <taxon>Hexapoda</taxon>
        <taxon>Insecta</taxon>
        <taxon>Pterygota</taxon>
        <taxon>Neoptera</taxon>
        <taxon>Endopterygota</taxon>
        <taxon>Hymenoptera</taxon>
        <taxon>Apocrita</taxon>
        <taxon>Aculeata</taxon>
        <taxon>Apoidea</taxon>
        <taxon>Anthophila</taxon>
        <taxon>Apidae</taxon>
        <taxon>Melipona</taxon>
    </lineage>
</organism>
<feature type="region of interest" description="Disordered" evidence="1">
    <location>
        <begin position="43"/>
        <end position="72"/>
    </location>
</feature>
<feature type="compositionally biased region" description="Low complexity" evidence="1">
    <location>
        <begin position="43"/>
        <end position="53"/>
    </location>
</feature>
<sequence length="72" mass="8575">MKRRFPRYSMTHIFVGGEGIDFHQILIKLIKFPLVNIGDSLTRRYNNNNNTDRNNIDESTSHKRSREILQTR</sequence>
<dbReference type="Proteomes" id="UP000053105">
    <property type="component" value="Unassembled WGS sequence"/>
</dbReference>
<reference evidence="2 3" key="1">
    <citation type="submission" date="2015-07" db="EMBL/GenBank/DDBJ databases">
        <title>The genome of Melipona quadrifasciata.</title>
        <authorList>
            <person name="Pan H."/>
            <person name="Kapheim K."/>
        </authorList>
    </citation>
    <scope>NUCLEOTIDE SEQUENCE [LARGE SCALE GENOMIC DNA]</scope>
    <source>
        <strain evidence="2">0111107301</strain>
        <tissue evidence="2">Whole body</tissue>
    </source>
</reference>
<evidence type="ECO:0000313" key="2">
    <source>
        <dbReference type="EMBL" id="KOX68347.1"/>
    </source>
</evidence>
<name>A0A0M8ZPM0_9HYME</name>